<gene>
    <name evidence="3" type="ORF">THSYN_28710</name>
</gene>
<evidence type="ECO:0000256" key="1">
    <source>
        <dbReference type="SAM" id="MobiDB-lite"/>
    </source>
</evidence>
<keyword evidence="4" id="KW-1185">Reference proteome</keyword>
<protein>
    <recommendedName>
        <fullName evidence="5">Sulfur globule protein CV1</fullName>
    </recommendedName>
</protein>
<name>A0A2K8UGC3_9GAMM</name>
<evidence type="ECO:0000313" key="4">
    <source>
        <dbReference type="Proteomes" id="UP000232638"/>
    </source>
</evidence>
<reference evidence="3 4" key="1">
    <citation type="submission" date="2017-03" db="EMBL/GenBank/DDBJ databases">
        <title>Complete genome sequence of Candidatus 'Thiodictyon syntrophicum' sp. nov. strain Cad16T, a photolithoautotroph purple sulfur bacterium isolated from an alpine meromictic lake.</title>
        <authorList>
            <person name="Luedin S.M."/>
            <person name="Pothier J.F."/>
            <person name="Danza F."/>
            <person name="Storelli N."/>
            <person name="Wittwer M."/>
            <person name="Tonolla M."/>
        </authorList>
    </citation>
    <scope>NUCLEOTIDE SEQUENCE [LARGE SCALE GENOMIC DNA]</scope>
    <source>
        <strain evidence="3 4">Cad16T</strain>
    </source>
</reference>
<evidence type="ECO:0000313" key="3">
    <source>
        <dbReference type="EMBL" id="AUB84519.1"/>
    </source>
</evidence>
<dbReference type="OrthoDB" id="5772431at2"/>
<evidence type="ECO:0008006" key="5">
    <source>
        <dbReference type="Google" id="ProtNLM"/>
    </source>
</evidence>
<evidence type="ECO:0000256" key="2">
    <source>
        <dbReference type="SAM" id="SignalP"/>
    </source>
</evidence>
<dbReference type="AlphaFoldDB" id="A0A2K8UGC3"/>
<dbReference type="Proteomes" id="UP000232638">
    <property type="component" value="Chromosome"/>
</dbReference>
<keyword evidence="2" id="KW-0732">Signal</keyword>
<feature type="chain" id="PRO_5014655512" description="Sulfur globule protein CV1" evidence="2">
    <location>
        <begin position="25"/>
        <end position="161"/>
    </location>
</feature>
<feature type="signal peptide" evidence="2">
    <location>
        <begin position="1"/>
        <end position="24"/>
    </location>
</feature>
<accession>A0A2K8UGC3</accession>
<sequence length="161" mass="16735">MKTLSALSLATLVAAGTWTAPAQAFNFGNMWNPNRWMGGGNRYNDYYYDDGPWGGNPWGGGYGAPWGGYGGGPWGAPYGAPGYGAPGYGYGAPGYPLAPAATAPTGAPAPLPSQGTAPDADEVAALKRRIRELEAAQQPSGRSVPAQDWPAAPVYRPMDKQ</sequence>
<feature type="region of interest" description="Disordered" evidence="1">
    <location>
        <begin position="133"/>
        <end position="161"/>
    </location>
</feature>
<feature type="region of interest" description="Disordered" evidence="1">
    <location>
        <begin position="101"/>
        <end position="121"/>
    </location>
</feature>
<organism evidence="3 4">
    <name type="scientific">Candidatus Thiodictyon syntrophicum</name>
    <dbReference type="NCBI Taxonomy" id="1166950"/>
    <lineage>
        <taxon>Bacteria</taxon>
        <taxon>Pseudomonadati</taxon>
        <taxon>Pseudomonadota</taxon>
        <taxon>Gammaproteobacteria</taxon>
        <taxon>Chromatiales</taxon>
        <taxon>Chromatiaceae</taxon>
        <taxon>Thiodictyon</taxon>
    </lineage>
</organism>
<dbReference type="EMBL" id="CP020370">
    <property type="protein sequence ID" value="AUB84519.1"/>
    <property type="molecule type" value="Genomic_DNA"/>
</dbReference>
<proteinExistence type="predicted"/>
<dbReference type="KEGG" id="tsy:THSYN_28710"/>